<dbReference type="Proteomes" id="UP000198287">
    <property type="component" value="Unassembled WGS sequence"/>
</dbReference>
<proteinExistence type="predicted"/>
<evidence type="ECO:0000256" key="3">
    <source>
        <dbReference type="ARBA" id="ARBA00022729"/>
    </source>
</evidence>
<comment type="catalytic activity">
    <reaction evidence="7">
        <text>Successive hydrolysis of beta-D-glucose units from the non-reducing ends of (1-&gt;3)-beta-D-glucans, releasing alpha-glucose.</text>
        <dbReference type="EC" id="3.2.1.58"/>
    </reaction>
</comment>
<comment type="caution">
    <text evidence="10">The sequence shown here is derived from an EMBL/GenBank/DDBJ whole genome shotgun (WGS) entry which is preliminary data.</text>
</comment>
<keyword evidence="5" id="KW-0326">Glycosidase</keyword>
<reference evidence="10 11" key="1">
    <citation type="submission" date="2015-12" db="EMBL/GenBank/DDBJ databases">
        <title>The genome of Folsomia candida.</title>
        <authorList>
            <person name="Faddeeva A."/>
            <person name="Derks M.F."/>
            <person name="Anvar Y."/>
            <person name="Smit S."/>
            <person name="Van Straalen N."/>
            <person name="Roelofs D."/>
        </authorList>
    </citation>
    <scope>NUCLEOTIDE SEQUENCE [LARGE SCALE GENOMIC DNA]</scope>
    <source>
        <strain evidence="10 11">VU population</strain>
        <tissue evidence="10">Whole body</tissue>
    </source>
</reference>
<evidence type="ECO:0000256" key="8">
    <source>
        <dbReference type="ARBA" id="ARBA00038929"/>
    </source>
</evidence>
<comment type="subcellular location">
    <subcellularLocation>
        <location evidence="1">Secreted</location>
    </subcellularLocation>
</comment>
<protein>
    <recommendedName>
        <fullName evidence="8">glucan 1,3-beta-glucosidase</fullName>
        <ecNumber evidence="8">3.2.1.58</ecNumber>
    </recommendedName>
</protein>
<evidence type="ECO:0000256" key="5">
    <source>
        <dbReference type="ARBA" id="ARBA00023295"/>
    </source>
</evidence>
<dbReference type="PANTHER" id="PTHR31297:SF1">
    <property type="entry name" value="GLUCAN 1,3-BETA-GLUCOSIDASE I_II-RELATED"/>
    <property type="match status" value="1"/>
</dbReference>
<dbReference type="Gene3D" id="3.50.4.10">
    <property type="entry name" value="Hepatocyte Growth Factor"/>
    <property type="match status" value="1"/>
</dbReference>
<evidence type="ECO:0000256" key="9">
    <source>
        <dbReference type="SAM" id="SignalP"/>
    </source>
</evidence>
<evidence type="ECO:0000256" key="7">
    <source>
        <dbReference type="ARBA" id="ARBA00036824"/>
    </source>
</evidence>
<name>A0A226F3C7_FOLCA</name>
<evidence type="ECO:0000256" key="1">
    <source>
        <dbReference type="ARBA" id="ARBA00004613"/>
    </source>
</evidence>
<dbReference type="InterPro" id="IPR050386">
    <property type="entry name" value="Glycosyl_hydrolase_5"/>
</dbReference>
<dbReference type="OrthoDB" id="1887033at2759"/>
<dbReference type="AlphaFoldDB" id="A0A226F3C7"/>
<dbReference type="GO" id="GO:0071555">
    <property type="term" value="P:cell wall organization"/>
    <property type="evidence" value="ECO:0007669"/>
    <property type="project" value="UniProtKB-KW"/>
</dbReference>
<feature type="signal peptide" evidence="9">
    <location>
        <begin position="1"/>
        <end position="25"/>
    </location>
</feature>
<dbReference type="GO" id="GO:0009251">
    <property type="term" value="P:glucan catabolic process"/>
    <property type="evidence" value="ECO:0007669"/>
    <property type="project" value="TreeGrafter"/>
</dbReference>
<keyword evidence="3 9" id="KW-0732">Signal</keyword>
<evidence type="ECO:0000313" key="10">
    <source>
        <dbReference type="EMBL" id="OXA63860.1"/>
    </source>
</evidence>
<organism evidence="10 11">
    <name type="scientific">Folsomia candida</name>
    <name type="common">Springtail</name>
    <dbReference type="NCBI Taxonomy" id="158441"/>
    <lineage>
        <taxon>Eukaryota</taxon>
        <taxon>Metazoa</taxon>
        <taxon>Ecdysozoa</taxon>
        <taxon>Arthropoda</taxon>
        <taxon>Hexapoda</taxon>
        <taxon>Collembola</taxon>
        <taxon>Entomobryomorpha</taxon>
        <taxon>Isotomoidea</taxon>
        <taxon>Isotomidae</taxon>
        <taxon>Proisotominae</taxon>
        <taxon>Folsomia</taxon>
    </lineage>
</organism>
<gene>
    <name evidence="10" type="ORF">Fcan01_01390</name>
</gene>
<keyword evidence="4" id="KW-0378">Hydrolase</keyword>
<dbReference type="STRING" id="158441.A0A226F3C7"/>
<dbReference type="SUPFAM" id="SSF51445">
    <property type="entry name" value="(Trans)glycosidases"/>
    <property type="match status" value="1"/>
</dbReference>
<dbReference type="GO" id="GO:0004338">
    <property type="term" value="F:glucan exo-1,3-beta-glucosidase activity"/>
    <property type="evidence" value="ECO:0007669"/>
    <property type="project" value="UniProtKB-EC"/>
</dbReference>
<sequence length="604" mass="69151">MKMYYILRFMLLGIIFCLNISLNYSVESFASLTCATPNQRIDINALIQKWNEDSVVLNDKVSTYATYKGTKTKQTYRLDNERPTADKFAKFRIQSGAETYGDVLIKPGTNFGKRKIRNAFVTSVRDCKIVTLKSCKTHPQFIIYHSIEMCSFVVKVALILLACLTKQSWGWSYGKDKVRGVNIGSWLVLEKWMTPKPFEGLPDSVNDEYKLCQHLGKAGALQTLRAHWDTWVTEADFASFKSAGLNHVRLPIGYWALDIKNGEPWVAGSWDYVVKAAGWAKKYGLQLMVDLHGAPGSQNGNDHSGKSGPIGFYYSDENLQRATNVIGKIAKWANAPEWRDTVSIVQLLNEPVLWGNDYNYRLTRLKQYIRMAYDEVRKYNDIIVVAVHDAFIDPSNWYYLRDDSHYYWIMLDMHLYQVFGDQWGKMTCQQHYSHPCTYHEKLRESNAKLWTVVGEWSLALPNELQCNDQKYFAQQQIGSYEVATGYFFWAHNNQQGWKHWSFNHSYKEGWIRPSSTNTAQCGVNWAGRKWATECDFKGNDLSSAKVRGEDCGGKCAATQSCTHFTWTDWTQDGQGPGTCWMKKGNISPNDAIISSQPNIVCGYL</sequence>
<dbReference type="EMBL" id="LNIX01000001">
    <property type="protein sequence ID" value="OXA63860.1"/>
    <property type="molecule type" value="Genomic_DNA"/>
</dbReference>
<evidence type="ECO:0000313" key="11">
    <source>
        <dbReference type="Proteomes" id="UP000198287"/>
    </source>
</evidence>
<evidence type="ECO:0000256" key="2">
    <source>
        <dbReference type="ARBA" id="ARBA00022525"/>
    </source>
</evidence>
<dbReference type="PANTHER" id="PTHR31297">
    <property type="entry name" value="GLUCAN ENDO-1,6-BETA-GLUCOSIDASE B"/>
    <property type="match status" value="1"/>
</dbReference>
<dbReference type="Gene3D" id="3.20.20.80">
    <property type="entry name" value="Glycosidases"/>
    <property type="match status" value="1"/>
</dbReference>
<dbReference type="GO" id="GO:0005576">
    <property type="term" value="C:extracellular region"/>
    <property type="evidence" value="ECO:0007669"/>
    <property type="project" value="UniProtKB-SubCell"/>
</dbReference>
<keyword evidence="2" id="KW-0964">Secreted</keyword>
<keyword evidence="6" id="KW-0961">Cell wall biogenesis/degradation</keyword>
<feature type="chain" id="PRO_5012262813" description="glucan 1,3-beta-glucosidase" evidence="9">
    <location>
        <begin position="26"/>
        <end position="604"/>
    </location>
</feature>
<evidence type="ECO:0000256" key="6">
    <source>
        <dbReference type="ARBA" id="ARBA00023316"/>
    </source>
</evidence>
<dbReference type="InterPro" id="IPR017853">
    <property type="entry name" value="GH"/>
</dbReference>
<accession>A0A226F3C7</accession>
<keyword evidence="11" id="KW-1185">Reference proteome</keyword>
<dbReference type="GO" id="GO:0009986">
    <property type="term" value="C:cell surface"/>
    <property type="evidence" value="ECO:0007669"/>
    <property type="project" value="TreeGrafter"/>
</dbReference>
<dbReference type="EC" id="3.2.1.58" evidence="8"/>
<evidence type="ECO:0000256" key="4">
    <source>
        <dbReference type="ARBA" id="ARBA00022801"/>
    </source>
</evidence>